<dbReference type="GO" id="GO:0016787">
    <property type="term" value="F:hydrolase activity"/>
    <property type="evidence" value="ECO:0007669"/>
    <property type="project" value="UniProtKB-KW"/>
</dbReference>
<dbReference type="Pfam" id="PF11790">
    <property type="entry name" value="Glyco_hydro_cc"/>
    <property type="match status" value="1"/>
</dbReference>
<dbReference type="PANTHER" id="PTHR34154">
    <property type="entry name" value="ALKALI-SENSITIVE LINKAGE PROTEIN 1"/>
    <property type="match status" value="1"/>
</dbReference>
<dbReference type="InterPro" id="IPR024655">
    <property type="entry name" value="Asl1_glyco_hydro_catalytic"/>
</dbReference>
<gene>
    <name evidence="3" type="ORF">AAP_01088</name>
</gene>
<feature type="domain" description="Asl1-like glycosyl hydrolase catalytic" evidence="2">
    <location>
        <begin position="32"/>
        <end position="248"/>
    </location>
</feature>
<dbReference type="Proteomes" id="UP000242877">
    <property type="component" value="Unassembled WGS sequence"/>
</dbReference>
<dbReference type="InterPro" id="IPR053183">
    <property type="entry name" value="ASL1"/>
</dbReference>
<keyword evidence="1" id="KW-0732">Signal</keyword>
<name>A0A168C9D9_9EURO</name>
<sequence>MVSMKSLVTAVAVATTAFASPIQTRSTSSKRGLAFNFQTKLGLFNNHGLTWSYNWNPTTDGEQPLGEYAPMLSTMKEIDQFRSALAGLGRVDHLLGFNEPDHASQANMSPESAVNYYKQYISPYHGKAELGTPAITSADEPGKGLNWMDQFLGQCNGACNVDFMVTHWYGNNDSGEQNADAFLQYVDRAVDLAHKYGISKIWITEFGFGYNSGVPRDQRAAFLRKVLPALDANPSVERYAYFFDLNLQDGESSDSLGEEAQVYVA</sequence>
<dbReference type="EMBL" id="AZGZ01000003">
    <property type="protein sequence ID" value="KZZ96315.1"/>
    <property type="molecule type" value="Genomic_DNA"/>
</dbReference>
<evidence type="ECO:0000313" key="4">
    <source>
        <dbReference type="Proteomes" id="UP000242877"/>
    </source>
</evidence>
<evidence type="ECO:0000259" key="2">
    <source>
        <dbReference type="Pfam" id="PF11790"/>
    </source>
</evidence>
<accession>A0A168C9D9</accession>
<dbReference type="GO" id="GO:0071966">
    <property type="term" value="P:fungal-type cell wall polysaccharide metabolic process"/>
    <property type="evidence" value="ECO:0007669"/>
    <property type="project" value="TreeGrafter"/>
</dbReference>
<organism evidence="3 4">
    <name type="scientific">Ascosphaera apis ARSEF 7405</name>
    <dbReference type="NCBI Taxonomy" id="392613"/>
    <lineage>
        <taxon>Eukaryota</taxon>
        <taxon>Fungi</taxon>
        <taxon>Dikarya</taxon>
        <taxon>Ascomycota</taxon>
        <taxon>Pezizomycotina</taxon>
        <taxon>Eurotiomycetes</taxon>
        <taxon>Eurotiomycetidae</taxon>
        <taxon>Onygenales</taxon>
        <taxon>Ascosphaeraceae</taxon>
        <taxon>Ascosphaera</taxon>
    </lineage>
</organism>
<keyword evidence="3" id="KW-0378">Hydrolase</keyword>
<dbReference type="SUPFAM" id="SSF51445">
    <property type="entry name" value="(Trans)glycosidases"/>
    <property type="match status" value="1"/>
</dbReference>
<dbReference type="PANTHER" id="PTHR34154:SF10">
    <property type="entry name" value="ASL1-LIKE GLYCOSYL HYDROLASE CATALYTIC DOMAIN-CONTAINING PROTEIN"/>
    <property type="match status" value="1"/>
</dbReference>
<proteinExistence type="predicted"/>
<dbReference type="InterPro" id="IPR017853">
    <property type="entry name" value="GH"/>
</dbReference>
<evidence type="ECO:0000313" key="3">
    <source>
        <dbReference type="EMBL" id="KZZ96315.1"/>
    </source>
</evidence>
<comment type="caution">
    <text evidence="3">The sequence shown here is derived from an EMBL/GenBank/DDBJ whole genome shotgun (WGS) entry which is preliminary data.</text>
</comment>
<dbReference type="VEuPathDB" id="FungiDB:AAP_01088"/>
<keyword evidence="4" id="KW-1185">Reference proteome</keyword>
<feature type="signal peptide" evidence="1">
    <location>
        <begin position="1"/>
        <end position="19"/>
    </location>
</feature>
<feature type="chain" id="PRO_5007895881" evidence="1">
    <location>
        <begin position="20"/>
        <end position="265"/>
    </location>
</feature>
<dbReference type="AlphaFoldDB" id="A0A168C9D9"/>
<dbReference type="OrthoDB" id="43654at2759"/>
<dbReference type="GO" id="GO:0009277">
    <property type="term" value="C:fungal-type cell wall"/>
    <property type="evidence" value="ECO:0007669"/>
    <property type="project" value="TreeGrafter"/>
</dbReference>
<dbReference type="Gene3D" id="3.20.20.80">
    <property type="entry name" value="Glycosidases"/>
    <property type="match status" value="1"/>
</dbReference>
<evidence type="ECO:0000256" key="1">
    <source>
        <dbReference type="SAM" id="SignalP"/>
    </source>
</evidence>
<reference evidence="3 4" key="1">
    <citation type="journal article" date="2016" name="Genome Biol. Evol.">
        <title>Divergent and convergent evolution of fungal pathogenicity.</title>
        <authorList>
            <person name="Shang Y."/>
            <person name="Xiao G."/>
            <person name="Zheng P."/>
            <person name="Cen K."/>
            <person name="Zhan S."/>
            <person name="Wang C."/>
        </authorList>
    </citation>
    <scope>NUCLEOTIDE SEQUENCE [LARGE SCALE GENOMIC DNA]</scope>
    <source>
        <strain evidence="3 4">ARSEF 7405</strain>
    </source>
</reference>
<protein>
    <submittedName>
        <fullName evidence="3">Glycoside hydrolase, superfamily</fullName>
    </submittedName>
</protein>